<dbReference type="PANTHER" id="PTHR47243:SF1">
    <property type="entry name" value="SIALOADHESIN"/>
    <property type="match status" value="1"/>
</dbReference>
<dbReference type="InterPro" id="IPR013098">
    <property type="entry name" value="Ig_I-set"/>
</dbReference>
<organism evidence="2 3">
    <name type="scientific">Thamnophis sirtalis</name>
    <dbReference type="NCBI Taxonomy" id="35019"/>
    <lineage>
        <taxon>Eukaryota</taxon>
        <taxon>Metazoa</taxon>
        <taxon>Chordata</taxon>
        <taxon>Craniata</taxon>
        <taxon>Vertebrata</taxon>
        <taxon>Euteleostomi</taxon>
        <taxon>Lepidosauria</taxon>
        <taxon>Squamata</taxon>
        <taxon>Bifurcata</taxon>
        <taxon>Unidentata</taxon>
        <taxon>Episquamata</taxon>
        <taxon>Toxicofera</taxon>
        <taxon>Serpentes</taxon>
        <taxon>Colubroidea</taxon>
        <taxon>Colubridae</taxon>
        <taxon>Natricinae</taxon>
        <taxon>Thamnophis</taxon>
    </lineage>
</organism>
<proteinExistence type="predicted"/>
<evidence type="ECO:0000313" key="3">
    <source>
        <dbReference type="RefSeq" id="XP_013930791.1"/>
    </source>
</evidence>
<keyword evidence="2" id="KW-1185">Reference proteome</keyword>
<dbReference type="InterPro" id="IPR036179">
    <property type="entry name" value="Ig-like_dom_sf"/>
</dbReference>
<dbReference type="PROSITE" id="PS50835">
    <property type="entry name" value="IG_LIKE"/>
    <property type="match status" value="1"/>
</dbReference>
<dbReference type="Proteomes" id="UP000504617">
    <property type="component" value="Unplaced"/>
</dbReference>
<gene>
    <name evidence="3" type="primary">LOC106556322</name>
</gene>
<evidence type="ECO:0000313" key="2">
    <source>
        <dbReference type="Proteomes" id="UP000504617"/>
    </source>
</evidence>
<dbReference type="GO" id="GO:0005886">
    <property type="term" value="C:plasma membrane"/>
    <property type="evidence" value="ECO:0007669"/>
    <property type="project" value="TreeGrafter"/>
</dbReference>
<sequence length="106" mass="11159">APRNLQVSVFTESQSGSVAVFQCSVDSNPPASWALYKGAALLATSQKEEGPASPRVSVTTGANALRVEMTGVVPEDQGTYNVTATNAHGATSRQLYFRVQSEGWLG</sequence>
<name>A0A6I9Z494_9SAUR</name>
<accession>A0A6I9Z494</accession>
<dbReference type="GeneID" id="106556322"/>
<feature type="domain" description="Ig-like" evidence="1">
    <location>
        <begin position="2"/>
        <end position="98"/>
    </location>
</feature>
<dbReference type="Pfam" id="PF07679">
    <property type="entry name" value="I-set"/>
    <property type="match status" value="1"/>
</dbReference>
<dbReference type="InterPro" id="IPR007110">
    <property type="entry name" value="Ig-like_dom"/>
</dbReference>
<dbReference type="InterPro" id="IPR013783">
    <property type="entry name" value="Ig-like_fold"/>
</dbReference>
<dbReference type="GO" id="GO:0046790">
    <property type="term" value="F:virion binding"/>
    <property type="evidence" value="ECO:0007669"/>
    <property type="project" value="TreeGrafter"/>
</dbReference>
<dbReference type="SUPFAM" id="SSF48726">
    <property type="entry name" value="Immunoglobulin"/>
    <property type="match status" value="1"/>
</dbReference>
<dbReference type="GO" id="GO:0075512">
    <property type="term" value="P:clathrin-dependent endocytosis of virus by host cell"/>
    <property type="evidence" value="ECO:0007669"/>
    <property type="project" value="TreeGrafter"/>
</dbReference>
<dbReference type="GO" id="GO:0005770">
    <property type="term" value="C:late endosome"/>
    <property type="evidence" value="ECO:0007669"/>
    <property type="project" value="TreeGrafter"/>
</dbReference>
<dbReference type="GO" id="GO:0005769">
    <property type="term" value="C:early endosome"/>
    <property type="evidence" value="ECO:0007669"/>
    <property type="project" value="TreeGrafter"/>
</dbReference>
<dbReference type="Gene3D" id="2.60.40.10">
    <property type="entry name" value="Immunoglobulins"/>
    <property type="match status" value="1"/>
</dbReference>
<feature type="non-terminal residue" evidence="3">
    <location>
        <position position="1"/>
    </location>
</feature>
<protein>
    <submittedName>
        <fullName evidence="3">Sialoadhesin-like</fullName>
    </submittedName>
</protein>
<dbReference type="KEGG" id="tsr:106556322"/>
<dbReference type="OrthoDB" id="10039395at2759"/>
<dbReference type="AlphaFoldDB" id="A0A6I9Z494"/>
<dbReference type="RefSeq" id="XP_013930791.1">
    <property type="nucleotide sequence ID" value="XM_014075316.1"/>
</dbReference>
<evidence type="ECO:0000259" key="1">
    <source>
        <dbReference type="PROSITE" id="PS50835"/>
    </source>
</evidence>
<reference evidence="3" key="1">
    <citation type="submission" date="2025-08" db="UniProtKB">
        <authorList>
            <consortium name="RefSeq"/>
        </authorList>
    </citation>
    <scope>IDENTIFICATION</scope>
    <source>
        <tissue evidence="3">Skeletal muscle</tissue>
    </source>
</reference>
<dbReference type="PANTHER" id="PTHR47243">
    <property type="entry name" value="SIALOADHESIN"/>
    <property type="match status" value="1"/>
</dbReference>